<protein>
    <submittedName>
        <fullName evidence="1">Amidase</fullName>
    </submittedName>
</protein>
<dbReference type="Proteomes" id="UP000185904">
    <property type="component" value="Unassembled WGS sequence"/>
</dbReference>
<dbReference type="RefSeq" id="XP_022495592.1">
    <property type="nucleotide sequence ID" value="XM_022648405.1"/>
</dbReference>
<evidence type="ECO:0000313" key="2">
    <source>
        <dbReference type="Proteomes" id="UP000185904"/>
    </source>
</evidence>
<comment type="caution">
    <text evidence="1">The sequence shown here is derived from an EMBL/GenBank/DDBJ whole genome shotgun (WGS) entry which is preliminary data.</text>
</comment>
<evidence type="ECO:0000313" key="1">
    <source>
        <dbReference type="EMBL" id="OAL26267.1"/>
    </source>
</evidence>
<accession>A0A178C9N8</accession>
<name>A0A178C9N8_9EURO</name>
<dbReference type="OrthoDB" id="3344043at2759"/>
<dbReference type="AlphaFoldDB" id="A0A178C9N8"/>
<proteinExistence type="predicted"/>
<gene>
    <name evidence="1" type="ORF">AYO20_10144</name>
</gene>
<dbReference type="GeneID" id="34593535"/>
<organism evidence="1 2">
    <name type="scientific">Fonsecaea nubica</name>
    <dbReference type="NCBI Taxonomy" id="856822"/>
    <lineage>
        <taxon>Eukaryota</taxon>
        <taxon>Fungi</taxon>
        <taxon>Dikarya</taxon>
        <taxon>Ascomycota</taxon>
        <taxon>Pezizomycotina</taxon>
        <taxon>Eurotiomycetes</taxon>
        <taxon>Chaetothyriomycetidae</taxon>
        <taxon>Chaetothyriales</taxon>
        <taxon>Herpotrichiellaceae</taxon>
        <taxon>Fonsecaea</taxon>
    </lineage>
</organism>
<sequence>MDTYSVVGVSTQCVPSFEQIGYVVFNCTEIFHGVLGADPSISSDTILWTHIDATTPGFNFKHDRNFECAYFSDAQLNAINNSIGGNATNDGASGKFALADDKLINPIFLAVAGLIPVQDGPVGESLSKDRNLLSTGAALVAYTPNCSIMSYDVAYDWINGSIISFSFTQPRTAAPSNLPTACRQRECRGGASSRKVGLKAYPGGGHACSSSSLDYDHEYL</sequence>
<dbReference type="EMBL" id="LVCJ01000104">
    <property type="protein sequence ID" value="OAL26267.1"/>
    <property type="molecule type" value="Genomic_DNA"/>
</dbReference>
<keyword evidence="2" id="KW-1185">Reference proteome</keyword>
<reference evidence="1 2" key="1">
    <citation type="submission" date="2016-03" db="EMBL/GenBank/DDBJ databases">
        <title>The draft genome sequence of Fonsecaea nubica causative agent of cutaneous subcutaneous infection in human host.</title>
        <authorList>
            <person name="Costa F."/>
            <person name="Sybren D.H."/>
            <person name="Raittz R.T."/>
            <person name="Weiss V.A."/>
            <person name="Leao A.C."/>
            <person name="Gomes R."/>
            <person name="De Souza E.M."/>
            <person name="Pedrosa F.O."/>
            <person name="Steffens M.B."/>
            <person name="Bombassaro A."/>
            <person name="Tadra-Sfeir M.Z."/>
            <person name="Moreno L.F."/>
            <person name="Najafzadeh M.J."/>
            <person name="Felipe M.S."/>
            <person name="Teixeira M."/>
            <person name="Sun J."/>
            <person name="Xi L."/>
            <person name="Castro M.A."/>
            <person name="Vicente V.A."/>
        </authorList>
    </citation>
    <scope>NUCLEOTIDE SEQUENCE [LARGE SCALE GENOMIC DNA]</scope>
    <source>
        <strain evidence="1 2">CBS 269.64</strain>
    </source>
</reference>